<evidence type="ECO:0000313" key="2">
    <source>
        <dbReference type="Proteomes" id="UP000825123"/>
    </source>
</evidence>
<keyword evidence="2" id="KW-1185">Reference proteome</keyword>
<organism evidence="1 2">
    <name type="scientific">Stygiolobus caldivivus</name>
    <dbReference type="NCBI Taxonomy" id="2824673"/>
    <lineage>
        <taxon>Archaea</taxon>
        <taxon>Thermoproteota</taxon>
        <taxon>Thermoprotei</taxon>
        <taxon>Sulfolobales</taxon>
        <taxon>Sulfolobaceae</taxon>
        <taxon>Stygiolobus</taxon>
    </lineage>
</organism>
<dbReference type="KEGG" id="csty:KN1_13470"/>
<dbReference type="EMBL" id="AP024597">
    <property type="protein sequence ID" value="BCU70050.1"/>
    <property type="molecule type" value="Genomic_DNA"/>
</dbReference>
<gene>
    <name evidence="1" type="ORF">KN1_13470</name>
</gene>
<reference evidence="1 2" key="1">
    <citation type="submission" date="2021-04" db="EMBL/GenBank/DDBJ databases">
        <title>Complete genome sequence of Stygiolobus sp. KN-1.</title>
        <authorList>
            <person name="Nakamura K."/>
            <person name="Sakai H."/>
            <person name="Kurosawa N."/>
        </authorList>
    </citation>
    <scope>NUCLEOTIDE SEQUENCE [LARGE SCALE GENOMIC DNA]</scope>
    <source>
        <strain evidence="1 2">KN-1</strain>
    </source>
</reference>
<proteinExistence type="predicted"/>
<evidence type="ECO:0000313" key="1">
    <source>
        <dbReference type="EMBL" id="BCU70050.1"/>
    </source>
</evidence>
<name>A0A8D5ZJ72_9CREN</name>
<sequence>MTTHASRRLGEHAEVLESKGLSPRALSDAIERVKAPIITIEVKGRQGLLVFVPVNFI</sequence>
<dbReference type="AlphaFoldDB" id="A0A8D5ZJ72"/>
<protein>
    <submittedName>
        <fullName evidence="1">Uncharacterized protein</fullName>
    </submittedName>
</protein>
<accession>A0A8D5ZJ72</accession>
<dbReference type="Proteomes" id="UP000825123">
    <property type="component" value="Chromosome"/>
</dbReference>